<dbReference type="AlphaFoldDB" id="A0A432ZN14"/>
<feature type="domain" description="SnoaL-like" evidence="1">
    <location>
        <begin position="17"/>
        <end position="115"/>
    </location>
</feature>
<dbReference type="InterPro" id="IPR037401">
    <property type="entry name" value="SnoaL-like"/>
</dbReference>
<organism evidence="2 3">
    <name type="scientific">Pseudidiomarina taiwanensis</name>
    <dbReference type="NCBI Taxonomy" id="337250"/>
    <lineage>
        <taxon>Bacteria</taxon>
        <taxon>Pseudomonadati</taxon>
        <taxon>Pseudomonadota</taxon>
        <taxon>Gammaproteobacteria</taxon>
        <taxon>Alteromonadales</taxon>
        <taxon>Idiomarinaceae</taxon>
        <taxon>Pseudidiomarina</taxon>
    </lineage>
</organism>
<dbReference type="InterPro" id="IPR032710">
    <property type="entry name" value="NTF2-like_dom_sf"/>
</dbReference>
<dbReference type="Pfam" id="PF12680">
    <property type="entry name" value="SnoaL_2"/>
    <property type="match status" value="1"/>
</dbReference>
<dbReference type="Gene3D" id="3.10.450.50">
    <property type="match status" value="1"/>
</dbReference>
<evidence type="ECO:0000313" key="2">
    <source>
        <dbReference type="EMBL" id="RUO79251.1"/>
    </source>
</evidence>
<dbReference type="EMBL" id="PIQG01000001">
    <property type="protein sequence ID" value="RUO79251.1"/>
    <property type="molecule type" value="Genomic_DNA"/>
</dbReference>
<reference evidence="2 3" key="1">
    <citation type="journal article" date="2011" name="Front. Microbiol.">
        <title>Genomic signatures of strain selection and enhancement in Bacillus atrophaeus var. globigii, a historical biowarfare simulant.</title>
        <authorList>
            <person name="Gibbons H.S."/>
            <person name="Broomall S.M."/>
            <person name="McNew L.A."/>
            <person name="Daligault H."/>
            <person name="Chapman C."/>
            <person name="Bruce D."/>
            <person name="Karavis M."/>
            <person name="Krepps M."/>
            <person name="McGregor P.A."/>
            <person name="Hong C."/>
            <person name="Park K.H."/>
            <person name="Akmal A."/>
            <person name="Feldman A."/>
            <person name="Lin J.S."/>
            <person name="Chang W.E."/>
            <person name="Higgs B.W."/>
            <person name="Demirev P."/>
            <person name="Lindquist J."/>
            <person name="Liem A."/>
            <person name="Fochler E."/>
            <person name="Read T.D."/>
            <person name="Tapia R."/>
            <person name="Johnson S."/>
            <person name="Bishop-Lilly K.A."/>
            <person name="Detter C."/>
            <person name="Han C."/>
            <person name="Sozhamannan S."/>
            <person name="Rosenzweig C.N."/>
            <person name="Skowronski E.W."/>
        </authorList>
    </citation>
    <scope>NUCLEOTIDE SEQUENCE [LARGE SCALE GENOMIC DNA]</scope>
    <source>
        <strain evidence="2 3">PIT1</strain>
    </source>
</reference>
<comment type="caution">
    <text evidence="2">The sequence shown here is derived from an EMBL/GenBank/DDBJ whole genome shotgun (WGS) entry which is preliminary data.</text>
</comment>
<sequence>MHTKHVIEHEVTQKVVGFYQDFSMASLASLPAIYAAEVEFVDPVHVTHGLDNLHSYFANTMQNVTHCTFTFSQITESDDGAFLVWEMVFKHPKMKGGKAISVPGVSQLKYQDGKVSWQRDYYDMGAMIYENIPVIGKVVKSIKQRLIP</sequence>
<accession>A0A432ZN14</accession>
<evidence type="ECO:0000259" key="1">
    <source>
        <dbReference type="Pfam" id="PF12680"/>
    </source>
</evidence>
<dbReference type="SUPFAM" id="SSF54427">
    <property type="entry name" value="NTF2-like"/>
    <property type="match status" value="1"/>
</dbReference>
<dbReference type="RefSeq" id="WP_126824842.1">
    <property type="nucleotide sequence ID" value="NZ_PIQG01000001.1"/>
</dbReference>
<gene>
    <name evidence="2" type="ORF">CWI83_01685</name>
</gene>
<protein>
    <submittedName>
        <fullName evidence="2">Nuclear transport factor 2 family protein</fullName>
    </submittedName>
</protein>
<proteinExistence type="predicted"/>
<evidence type="ECO:0000313" key="3">
    <source>
        <dbReference type="Proteomes" id="UP000288279"/>
    </source>
</evidence>
<dbReference type="OrthoDB" id="1115105at2"/>
<dbReference type="Proteomes" id="UP000288279">
    <property type="component" value="Unassembled WGS sequence"/>
</dbReference>
<name>A0A432ZN14_9GAMM</name>
<keyword evidence="3" id="KW-1185">Reference proteome</keyword>